<feature type="region of interest" description="Disordered" evidence="3">
    <location>
        <begin position="363"/>
        <end position="490"/>
    </location>
</feature>
<reference evidence="6" key="1">
    <citation type="submission" date="2022-10" db="EMBL/GenBank/DDBJ databases">
        <title>Genome assembly of Pristionchus species.</title>
        <authorList>
            <person name="Yoshida K."/>
            <person name="Sommer R.J."/>
        </authorList>
    </citation>
    <scope>NUCLEOTIDE SEQUENCE [LARGE SCALE GENOMIC DNA]</scope>
    <source>
        <strain evidence="6">RS5460</strain>
    </source>
</reference>
<dbReference type="EMBL" id="BTRK01000003">
    <property type="protein sequence ID" value="GMR43140.1"/>
    <property type="molecule type" value="Genomic_DNA"/>
</dbReference>
<dbReference type="GO" id="GO:0048255">
    <property type="term" value="P:mRNA stabilization"/>
    <property type="evidence" value="ECO:0007669"/>
    <property type="project" value="InterPro"/>
</dbReference>
<evidence type="ECO:0000259" key="4">
    <source>
        <dbReference type="PROSITE" id="PS50961"/>
    </source>
</evidence>
<evidence type="ECO:0000313" key="6">
    <source>
        <dbReference type="Proteomes" id="UP001328107"/>
    </source>
</evidence>
<dbReference type="PANTHER" id="PTHR22792:SF132">
    <property type="entry name" value="LA-RELATED PROTEIN 1"/>
    <property type="match status" value="1"/>
</dbReference>
<dbReference type="InterPro" id="IPR006607">
    <property type="entry name" value="DM15"/>
</dbReference>
<feature type="compositionally biased region" description="Basic and acidic residues" evidence="3">
    <location>
        <begin position="248"/>
        <end position="258"/>
    </location>
</feature>
<feature type="compositionally biased region" description="Pro residues" evidence="3">
    <location>
        <begin position="165"/>
        <end position="178"/>
    </location>
</feature>
<dbReference type="Pfam" id="PF21071">
    <property type="entry name" value="LARP1_HEAT"/>
    <property type="match status" value="1"/>
</dbReference>
<feature type="compositionally biased region" description="Basic and acidic residues" evidence="3">
    <location>
        <begin position="816"/>
        <end position="830"/>
    </location>
</feature>
<feature type="compositionally biased region" description="Pro residues" evidence="3">
    <location>
        <begin position="1001"/>
        <end position="1010"/>
    </location>
</feature>
<comment type="caution">
    <text evidence="5">The sequence shown here is derived from an EMBL/GenBank/DDBJ whole genome shotgun (WGS) entry which is preliminary data.</text>
</comment>
<feature type="compositionally biased region" description="Basic and acidic residues" evidence="3">
    <location>
        <begin position="98"/>
        <end position="136"/>
    </location>
</feature>
<dbReference type="InterPro" id="IPR036390">
    <property type="entry name" value="WH_DNA-bd_sf"/>
</dbReference>
<organism evidence="5 6">
    <name type="scientific">Pristionchus mayeri</name>
    <dbReference type="NCBI Taxonomy" id="1317129"/>
    <lineage>
        <taxon>Eukaryota</taxon>
        <taxon>Metazoa</taxon>
        <taxon>Ecdysozoa</taxon>
        <taxon>Nematoda</taxon>
        <taxon>Chromadorea</taxon>
        <taxon>Rhabditida</taxon>
        <taxon>Rhabditina</taxon>
        <taxon>Diplogasteromorpha</taxon>
        <taxon>Diplogasteroidea</taxon>
        <taxon>Neodiplogasteridae</taxon>
        <taxon>Pristionchus</taxon>
    </lineage>
</organism>
<dbReference type="InterPro" id="IPR036388">
    <property type="entry name" value="WH-like_DNA-bd_sf"/>
</dbReference>
<feature type="compositionally biased region" description="Polar residues" evidence="3">
    <location>
        <begin position="197"/>
        <end position="206"/>
    </location>
</feature>
<dbReference type="Gene3D" id="1.10.10.10">
    <property type="entry name" value="Winged helix-like DNA-binding domain superfamily/Winged helix DNA-binding domain"/>
    <property type="match status" value="1"/>
</dbReference>
<feature type="compositionally biased region" description="Low complexity" evidence="3">
    <location>
        <begin position="754"/>
        <end position="772"/>
    </location>
</feature>
<dbReference type="SMART" id="SM00715">
    <property type="entry name" value="LA"/>
    <property type="match status" value="1"/>
</dbReference>
<evidence type="ECO:0000256" key="3">
    <source>
        <dbReference type="SAM" id="MobiDB-lite"/>
    </source>
</evidence>
<evidence type="ECO:0000313" key="5">
    <source>
        <dbReference type="EMBL" id="GMR43140.1"/>
    </source>
</evidence>
<dbReference type="GO" id="GO:0000339">
    <property type="term" value="F:RNA cap binding"/>
    <property type="evidence" value="ECO:0007669"/>
    <property type="project" value="InterPro"/>
</dbReference>
<dbReference type="InterPro" id="IPR045180">
    <property type="entry name" value="La_dom_prot"/>
</dbReference>
<dbReference type="GO" id="GO:0010494">
    <property type="term" value="C:cytoplasmic stress granule"/>
    <property type="evidence" value="ECO:0007669"/>
    <property type="project" value="TreeGrafter"/>
</dbReference>
<dbReference type="PROSITE" id="PS50961">
    <property type="entry name" value="HTH_LA"/>
    <property type="match status" value="1"/>
</dbReference>
<feature type="region of interest" description="Disordered" evidence="3">
    <location>
        <begin position="993"/>
        <end position="1033"/>
    </location>
</feature>
<dbReference type="Proteomes" id="UP001328107">
    <property type="component" value="Unassembled WGS sequence"/>
</dbReference>
<gene>
    <name evidence="5" type="ORF">PMAYCL1PPCAC_13335</name>
</gene>
<feature type="domain" description="HTH La-type RNA-binding" evidence="4">
    <location>
        <begin position="633"/>
        <end position="723"/>
    </location>
</feature>
<evidence type="ECO:0000256" key="2">
    <source>
        <dbReference type="PROSITE-ProRule" id="PRU00332"/>
    </source>
</evidence>
<feature type="compositionally biased region" description="Basic and acidic residues" evidence="3">
    <location>
        <begin position="66"/>
        <end position="86"/>
    </location>
</feature>
<dbReference type="PANTHER" id="PTHR22792">
    <property type="entry name" value="LUPUS LA PROTEIN-RELATED"/>
    <property type="match status" value="1"/>
</dbReference>
<dbReference type="GO" id="GO:0005829">
    <property type="term" value="C:cytosol"/>
    <property type="evidence" value="ECO:0007669"/>
    <property type="project" value="TreeGrafter"/>
</dbReference>
<sequence>RFISARCEGGYINMAAKPVPLSFASIVSGKTVEEQEATKPAEAVAAVEYTEASTQSQVHNHKQRSERRSDRQDRGERPERAERGERTFPNGRKKSGKGNRDGNKDERPMREPREKKNVPKKEEPKVEEPKEEEKPVEPPVILEPAPPPSVNAWFKGEPPAKVVPAPIPPVEAPKPVPPVKEVKKPAAPVIAVEPKKQQPTPESSPKNESDWPTLATDELQTSPGRESPKNEDNESNGVHAKGKVKQWKKVEVDVDYGKRGVSAKDAAIKPEGAKPARKSQKKDQQPEAHKSNGVSPSAAVTVHTMQAASPISENAPLSPVQNGEEANDYCAATTALPSNEQYVDNQSRGAFYKSGAKEGWKRIEGEHSVSSSTTNTPSSGVTSSGATSGGGKTTPPTPVSRDESVVLATSEAAAASPQVNGTSKASSGNKKNNGKSESLAGGDYWTKKDNNRQMSDKGAKTFPRNSNWNNGGRPNVHAPPKLTPAQRRARGPLPDWDEIAEQLNNGGEDHFDYMHLMDQQYQQYYQMTAMPPAPFDGGLDPAMANMMIQQAQQHMANLGMRPPIQMMIPMGVAPAMPSVSAVDPSRPVSVAAVSTLPPTPSMLSPTIVPMADSVNPAIPFAPMFNAGPINMAPMNDEKLREYVRNQIEYYLSPENLQKDFFLRRKMSPDGFLPLSLIASFPRVRALTGDIALIMEGLRDSEKVELSFDLVRPKEDPAKWPLPPAVPTPGAAAGAPSATSPSEVHARPSTSAGHAAPVPVQVQPVAKQQQSSAPKKEQQKQQSKKEEKRIAAPSTSSKPEQPSSSAPAKVVVEETDTAVKAEEPETWQEVKTKKKGKGGSGKPAVTVQSSNLQPEKESSVPLADSDELSFQFDTEMKGGAVPALNGDDASGSTPKRDTGRGKSRLAVNQDEEMGDDAIGNLIIMTPSKRTLDRTGVHQSRARTNAEMNEEVEIGLRQYEEELWSKVPEQQIIPMQGGQKVGTITAEQLAAIRGEGAAAADPQSPPQIPPPQGVSSPAPSVWTQKAHERAQAAASIAIPKSPMMRKESTTEAKITRFYPVDKPAQVHDGKSPRKQKTRHSEKPPAEMSVGWVLGTSDEMSKIPSVSVAASSSQVPQAHPSVALLGDCDFKPAVYSAWRETCLKQRVSLGYECAEMNTLYRFWSFFLRDNFNRRMFEEFRRLALEDNEKGFRYGVEALFRFYMYGLEKKFRPEIYTYFQKDTIADMKAGQLYGIEKFWMFSKKCRFFKELLVENELEAKLKQFKSEHDFYVNSKKKSESS</sequence>
<dbReference type="SMART" id="SM00684">
    <property type="entry name" value="DM15"/>
    <property type="match status" value="3"/>
</dbReference>
<feature type="compositionally biased region" description="Basic and acidic residues" evidence="3">
    <location>
        <begin position="445"/>
        <end position="459"/>
    </location>
</feature>
<feature type="non-terminal residue" evidence="5">
    <location>
        <position position="1"/>
    </location>
</feature>
<proteinExistence type="predicted"/>
<dbReference type="InterPro" id="IPR006630">
    <property type="entry name" value="La_HTH"/>
</dbReference>
<dbReference type="AlphaFoldDB" id="A0AAN4ZTU7"/>
<feature type="region of interest" description="Disordered" evidence="3">
    <location>
        <begin position="32"/>
        <end position="300"/>
    </location>
</feature>
<feature type="compositionally biased region" description="Low complexity" evidence="3">
    <location>
        <begin position="420"/>
        <end position="431"/>
    </location>
</feature>
<feature type="region of interest" description="Disordered" evidence="3">
    <location>
        <begin position="1058"/>
        <end position="1084"/>
    </location>
</feature>
<feature type="compositionally biased region" description="Polar residues" evidence="3">
    <location>
        <begin position="463"/>
        <end position="472"/>
    </location>
</feature>
<feature type="compositionally biased region" description="Low complexity" evidence="3">
    <location>
        <begin position="368"/>
        <end position="386"/>
    </location>
</feature>
<dbReference type="SUPFAM" id="SSF46785">
    <property type="entry name" value="Winged helix' DNA-binding domain"/>
    <property type="match status" value="1"/>
</dbReference>
<keyword evidence="6" id="KW-1185">Reference proteome</keyword>
<feature type="region of interest" description="Disordered" evidence="3">
    <location>
        <begin position="714"/>
        <end position="911"/>
    </location>
</feature>
<keyword evidence="1 2" id="KW-0694">RNA-binding</keyword>
<feature type="compositionally biased region" description="Basic and acidic residues" evidence="3">
    <location>
        <begin position="281"/>
        <end position="290"/>
    </location>
</feature>
<protein>
    <recommendedName>
        <fullName evidence="4">HTH La-type RNA-binding domain-containing protein</fullName>
    </recommendedName>
</protein>
<feature type="compositionally biased region" description="Basic and acidic residues" evidence="3">
    <location>
        <begin position="773"/>
        <end position="789"/>
    </location>
</feature>
<feature type="compositionally biased region" description="Low complexity" evidence="3">
    <location>
        <begin position="727"/>
        <end position="741"/>
    </location>
</feature>
<accession>A0AAN4ZTU7</accession>
<name>A0AAN4ZTU7_9BILA</name>
<dbReference type="Pfam" id="PF05383">
    <property type="entry name" value="La"/>
    <property type="match status" value="1"/>
</dbReference>
<dbReference type="GO" id="GO:0045727">
    <property type="term" value="P:positive regulation of translation"/>
    <property type="evidence" value="ECO:0007669"/>
    <property type="project" value="TreeGrafter"/>
</dbReference>
<evidence type="ECO:0000256" key="1">
    <source>
        <dbReference type="ARBA" id="ARBA00022884"/>
    </source>
</evidence>
<feature type="compositionally biased region" description="Low complexity" evidence="3">
    <location>
        <begin position="792"/>
        <end position="806"/>
    </location>
</feature>